<comment type="catalytic activity">
    <reaction evidence="1 9">
        <text>a 1-acyl-sn-glycero-3-phosphate + an acyl-CoA = a 1,2-diacyl-sn-glycero-3-phosphate + CoA</text>
        <dbReference type="Rhea" id="RHEA:19709"/>
        <dbReference type="ChEBI" id="CHEBI:57287"/>
        <dbReference type="ChEBI" id="CHEBI:57970"/>
        <dbReference type="ChEBI" id="CHEBI:58342"/>
        <dbReference type="ChEBI" id="CHEBI:58608"/>
        <dbReference type="EC" id="2.3.1.51"/>
    </reaction>
</comment>
<keyword evidence="9" id="KW-0443">Lipid metabolism</keyword>
<dbReference type="InterPro" id="IPR004552">
    <property type="entry name" value="AGP_acyltrans"/>
</dbReference>
<protein>
    <recommendedName>
        <fullName evidence="6 9">1-acyl-sn-glycerol-3-phosphate acyltransferase</fullName>
        <ecNumber evidence="5 9">2.3.1.51</ecNumber>
    </recommendedName>
</protein>
<gene>
    <name evidence="13" type="ORF">BDE27_2966</name>
    <name evidence="12" type="ORF">Xehl_02990</name>
</gene>
<keyword evidence="15" id="KW-1185">Reference proteome</keyword>
<sequence>MNALAFQQGAAMLAIIRGIIVILFVILIFIFGCIYCLFSPRNPRHVMTFGHAFGKLHKVLGIKLLERIPEEAQEYGPSIYIGNHQNNYDMVTMSNAVQPRTVTVGKKSLVFIPFFGPLYWLTGNILIDRDNRTRAHGTISQVVKQIKKNRVSIWMFPEGTRSRGRGLMPFKTGAFHAAITAGVPIVPVCVSTTHDKIKLNRWDNGTVIVEMLPPIDTTKYTKEQVRELAEHCRQMMKTKIAELDKEVEALNQRG</sequence>
<evidence type="ECO:0000313" key="12">
    <source>
        <dbReference type="EMBL" id="PHM23222.1"/>
    </source>
</evidence>
<dbReference type="CDD" id="cd07989">
    <property type="entry name" value="LPLAT_AGPAT-like"/>
    <property type="match status" value="1"/>
</dbReference>
<comment type="domain">
    <text evidence="9">The HXXXXD motif is essential for acyltransferase activity and may constitute the binding site for the phosphate moiety of the glycerol-3-phosphate.</text>
</comment>
<dbReference type="EMBL" id="RAQI01000004">
    <property type="protein sequence ID" value="RKE89329.1"/>
    <property type="molecule type" value="Genomic_DNA"/>
</dbReference>
<dbReference type="NCBIfam" id="TIGR00530">
    <property type="entry name" value="AGP_acyltrn"/>
    <property type="match status" value="1"/>
</dbReference>
<name>A0A2D0IN09_9GAMM</name>
<evidence type="ECO:0000259" key="11">
    <source>
        <dbReference type="SMART" id="SM00563"/>
    </source>
</evidence>
<evidence type="ECO:0000256" key="6">
    <source>
        <dbReference type="ARBA" id="ARBA00016139"/>
    </source>
</evidence>
<keyword evidence="10" id="KW-0812">Transmembrane</keyword>
<dbReference type="Pfam" id="PF01553">
    <property type="entry name" value="Acyltransferase"/>
    <property type="match status" value="1"/>
</dbReference>
<dbReference type="GO" id="GO:0005886">
    <property type="term" value="C:plasma membrane"/>
    <property type="evidence" value="ECO:0007669"/>
    <property type="project" value="TreeGrafter"/>
</dbReference>
<evidence type="ECO:0000256" key="10">
    <source>
        <dbReference type="SAM" id="Phobius"/>
    </source>
</evidence>
<keyword evidence="10" id="KW-1133">Transmembrane helix</keyword>
<comment type="pathway">
    <text evidence="3">Lipid metabolism.</text>
</comment>
<evidence type="ECO:0000256" key="7">
    <source>
        <dbReference type="ARBA" id="ARBA00022679"/>
    </source>
</evidence>
<dbReference type="Proteomes" id="UP000225605">
    <property type="component" value="Unassembled WGS sequence"/>
</dbReference>
<accession>A0A2D0IN09</accession>
<evidence type="ECO:0000256" key="8">
    <source>
        <dbReference type="ARBA" id="ARBA00023315"/>
    </source>
</evidence>
<proteinExistence type="inferred from homology"/>
<dbReference type="GO" id="GO:0006654">
    <property type="term" value="P:phosphatidic acid biosynthetic process"/>
    <property type="evidence" value="ECO:0007669"/>
    <property type="project" value="TreeGrafter"/>
</dbReference>
<keyword evidence="7 9" id="KW-0808">Transferase</keyword>
<evidence type="ECO:0000256" key="1">
    <source>
        <dbReference type="ARBA" id="ARBA00001141"/>
    </source>
</evidence>
<organism evidence="12 14">
    <name type="scientific">Xenorhabdus ehlersii</name>
    <dbReference type="NCBI Taxonomy" id="290111"/>
    <lineage>
        <taxon>Bacteria</taxon>
        <taxon>Pseudomonadati</taxon>
        <taxon>Pseudomonadota</taxon>
        <taxon>Gammaproteobacteria</taxon>
        <taxon>Enterobacterales</taxon>
        <taxon>Morganellaceae</taxon>
        <taxon>Xenorhabdus</taxon>
    </lineage>
</organism>
<evidence type="ECO:0000256" key="2">
    <source>
        <dbReference type="ARBA" id="ARBA00004728"/>
    </source>
</evidence>
<keyword evidence="9" id="KW-0444">Lipid biosynthesis</keyword>
<dbReference type="AlphaFoldDB" id="A0A2D0IN09"/>
<reference evidence="13 15" key="2">
    <citation type="submission" date="2018-09" db="EMBL/GenBank/DDBJ databases">
        <title>Genomic Encyclopedia of Archaeal and Bacterial Type Strains, Phase II (KMG-II): from individual species to whole genera.</title>
        <authorList>
            <person name="Goeker M."/>
        </authorList>
    </citation>
    <scope>NUCLEOTIDE SEQUENCE [LARGE SCALE GENOMIC DNA]</scope>
    <source>
        <strain evidence="13 15">DSM 16337</strain>
    </source>
</reference>
<keyword evidence="9" id="KW-1208">Phospholipid metabolism</keyword>
<keyword evidence="10" id="KW-0472">Membrane</keyword>
<dbReference type="SMART" id="SM00563">
    <property type="entry name" value="PlsC"/>
    <property type="match status" value="1"/>
</dbReference>
<feature type="transmembrane region" description="Helical" evidence="10">
    <location>
        <begin position="12"/>
        <end position="38"/>
    </location>
</feature>
<dbReference type="GO" id="GO:0016024">
    <property type="term" value="P:CDP-diacylglycerol biosynthetic process"/>
    <property type="evidence" value="ECO:0007669"/>
    <property type="project" value="UniProtKB-UniPathway"/>
</dbReference>
<dbReference type="GO" id="GO:0003841">
    <property type="term" value="F:1-acylglycerol-3-phosphate O-acyltransferase activity"/>
    <property type="evidence" value="ECO:0007669"/>
    <property type="project" value="UniProtKB-UniRule"/>
</dbReference>
<evidence type="ECO:0000256" key="5">
    <source>
        <dbReference type="ARBA" id="ARBA00013211"/>
    </source>
</evidence>
<keyword evidence="9" id="KW-0594">Phospholipid biosynthesis</keyword>
<dbReference type="PANTHER" id="PTHR10434:SF11">
    <property type="entry name" value="1-ACYL-SN-GLYCEROL-3-PHOSPHATE ACYLTRANSFERASE"/>
    <property type="match status" value="1"/>
</dbReference>
<dbReference type="Proteomes" id="UP000283568">
    <property type="component" value="Unassembled WGS sequence"/>
</dbReference>
<dbReference type="InterPro" id="IPR002123">
    <property type="entry name" value="Plipid/glycerol_acylTrfase"/>
</dbReference>
<evidence type="ECO:0000256" key="3">
    <source>
        <dbReference type="ARBA" id="ARBA00005189"/>
    </source>
</evidence>
<evidence type="ECO:0000313" key="13">
    <source>
        <dbReference type="EMBL" id="RKE89329.1"/>
    </source>
</evidence>
<comment type="similarity">
    <text evidence="4 9">Belongs to the 1-acyl-sn-glycerol-3-phosphate acyltransferase family.</text>
</comment>
<reference evidence="12 14" key="1">
    <citation type="journal article" date="2017" name="Nat. Microbiol.">
        <title>Natural product diversity associated with the nematode symbionts Photorhabdus and Xenorhabdus.</title>
        <authorList>
            <person name="Tobias N.J."/>
            <person name="Wolff H."/>
            <person name="Djahanschiri B."/>
            <person name="Grundmann F."/>
            <person name="Kronenwerth M."/>
            <person name="Shi Y.M."/>
            <person name="Simonyi S."/>
            <person name="Grun P."/>
            <person name="Shapiro-Ilan D."/>
            <person name="Pidot S.J."/>
            <person name="Stinear T.P."/>
            <person name="Ebersberger I."/>
            <person name="Bode H.B."/>
        </authorList>
    </citation>
    <scope>NUCLEOTIDE SEQUENCE [LARGE SCALE GENOMIC DNA]</scope>
    <source>
        <strain evidence="12 14">DSM 16337</strain>
    </source>
</reference>
<evidence type="ECO:0000256" key="9">
    <source>
        <dbReference type="RuleBase" id="RU361267"/>
    </source>
</evidence>
<dbReference type="PANTHER" id="PTHR10434">
    <property type="entry name" value="1-ACYL-SN-GLYCEROL-3-PHOSPHATE ACYLTRANSFERASE"/>
    <property type="match status" value="1"/>
</dbReference>
<dbReference type="UniPathway" id="UPA00557">
    <property type="reaction ID" value="UER00613"/>
</dbReference>
<dbReference type="EC" id="2.3.1.51" evidence="5 9"/>
<feature type="domain" description="Phospholipid/glycerol acyltransferase" evidence="11">
    <location>
        <begin position="78"/>
        <end position="193"/>
    </location>
</feature>
<keyword evidence="8 9" id="KW-0012">Acyltransferase</keyword>
<comment type="pathway">
    <text evidence="2">Phospholipid metabolism; CDP-diacylglycerol biosynthesis; CDP-diacylglycerol from sn-glycerol 3-phosphate: step 2/3.</text>
</comment>
<comment type="caution">
    <text evidence="12">The sequence shown here is derived from an EMBL/GenBank/DDBJ whole genome shotgun (WGS) entry which is preliminary data.</text>
</comment>
<dbReference type="EMBL" id="NIBT01000016">
    <property type="protein sequence ID" value="PHM23222.1"/>
    <property type="molecule type" value="Genomic_DNA"/>
</dbReference>
<evidence type="ECO:0000256" key="4">
    <source>
        <dbReference type="ARBA" id="ARBA00008655"/>
    </source>
</evidence>
<dbReference type="SUPFAM" id="SSF69593">
    <property type="entry name" value="Glycerol-3-phosphate (1)-acyltransferase"/>
    <property type="match status" value="1"/>
</dbReference>
<evidence type="ECO:0000313" key="14">
    <source>
        <dbReference type="Proteomes" id="UP000225605"/>
    </source>
</evidence>
<evidence type="ECO:0000313" key="15">
    <source>
        <dbReference type="Proteomes" id="UP000283568"/>
    </source>
</evidence>